<evidence type="ECO:0000313" key="3">
    <source>
        <dbReference type="Proteomes" id="UP001500893"/>
    </source>
</evidence>
<proteinExistence type="predicted"/>
<dbReference type="Proteomes" id="UP001500893">
    <property type="component" value="Unassembled WGS sequence"/>
</dbReference>
<accession>A0ABP6NG84</accession>
<comment type="caution">
    <text evidence="2">The sequence shown here is derived from an EMBL/GenBank/DDBJ whole genome shotgun (WGS) entry which is preliminary data.</text>
</comment>
<sequence>MGRKRPETKAKAAHSRSEDGPGPRRTGRRRGTAGGDGARALKRQRPTAGAKTPRGRDSGSPQSAARSPGRGGPQPR</sequence>
<protein>
    <submittedName>
        <fullName evidence="2">Uncharacterized protein</fullName>
    </submittedName>
</protein>
<organism evidence="2 3">
    <name type="scientific">Streptomyces rameus</name>
    <dbReference type="NCBI Taxonomy" id="68261"/>
    <lineage>
        <taxon>Bacteria</taxon>
        <taxon>Bacillati</taxon>
        <taxon>Actinomycetota</taxon>
        <taxon>Actinomycetes</taxon>
        <taxon>Kitasatosporales</taxon>
        <taxon>Streptomycetaceae</taxon>
        <taxon>Streptomyces</taxon>
    </lineage>
</organism>
<feature type="region of interest" description="Disordered" evidence="1">
    <location>
        <begin position="1"/>
        <end position="76"/>
    </location>
</feature>
<name>A0ABP6NG84_9ACTN</name>
<evidence type="ECO:0000313" key="2">
    <source>
        <dbReference type="EMBL" id="GAA3145541.1"/>
    </source>
</evidence>
<keyword evidence="3" id="KW-1185">Reference proteome</keyword>
<reference evidence="3" key="1">
    <citation type="journal article" date="2019" name="Int. J. Syst. Evol. Microbiol.">
        <title>The Global Catalogue of Microorganisms (GCM) 10K type strain sequencing project: providing services to taxonomists for standard genome sequencing and annotation.</title>
        <authorList>
            <consortium name="The Broad Institute Genomics Platform"/>
            <consortium name="The Broad Institute Genome Sequencing Center for Infectious Disease"/>
            <person name="Wu L."/>
            <person name="Ma J."/>
        </authorList>
    </citation>
    <scope>NUCLEOTIDE SEQUENCE [LARGE SCALE GENOMIC DNA]</scope>
    <source>
        <strain evidence="3">JCM 11574</strain>
    </source>
</reference>
<evidence type="ECO:0000256" key="1">
    <source>
        <dbReference type="SAM" id="MobiDB-lite"/>
    </source>
</evidence>
<feature type="compositionally biased region" description="Basic and acidic residues" evidence="1">
    <location>
        <begin position="1"/>
        <end position="22"/>
    </location>
</feature>
<gene>
    <name evidence="2" type="ORF">GCM10010521_35730</name>
</gene>
<dbReference type="EMBL" id="BAAAVM010000041">
    <property type="protein sequence ID" value="GAA3145541.1"/>
    <property type="molecule type" value="Genomic_DNA"/>
</dbReference>